<dbReference type="SUPFAM" id="SSF143422">
    <property type="entry name" value="Transposase IS200-like"/>
    <property type="match status" value="1"/>
</dbReference>
<organism evidence="2 3">
    <name type="scientific">Xanthomonas melonis</name>
    <dbReference type="NCBI Taxonomy" id="56456"/>
    <lineage>
        <taxon>Bacteria</taxon>
        <taxon>Pseudomonadati</taxon>
        <taxon>Pseudomonadota</taxon>
        <taxon>Gammaproteobacteria</taxon>
        <taxon>Lysobacterales</taxon>
        <taxon>Lysobacteraceae</taxon>
        <taxon>Xanthomonas</taxon>
    </lineage>
</organism>
<protein>
    <submittedName>
        <fullName evidence="2">Transposase</fullName>
    </submittedName>
</protein>
<proteinExistence type="predicted"/>
<keyword evidence="3" id="KW-1185">Reference proteome</keyword>
<dbReference type="Proteomes" id="UP001430396">
    <property type="component" value="Unassembled WGS sequence"/>
</dbReference>
<dbReference type="SMART" id="SM01321">
    <property type="entry name" value="Y1_Tnp"/>
    <property type="match status" value="1"/>
</dbReference>
<evidence type="ECO:0000313" key="2">
    <source>
        <dbReference type="EMBL" id="MCD0266594.1"/>
    </source>
</evidence>
<dbReference type="PANTHER" id="PTHR34322">
    <property type="entry name" value="TRANSPOSASE, Y1_TNP DOMAIN-CONTAINING"/>
    <property type="match status" value="1"/>
</dbReference>
<dbReference type="Gene3D" id="3.30.70.1290">
    <property type="entry name" value="Transposase IS200-like"/>
    <property type="match status" value="1"/>
</dbReference>
<dbReference type="Pfam" id="PF01797">
    <property type="entry name" value="Y1_Tnp"/>
    <property type="match status" value="1"/>
</dbReference>
<dbReference type="InterPro" id="IPR002686">
    <property type="entry name" value="Transposase_17"/>
</dbReference>
<feature type="domain" description="Transposase IS200-like" evidence="1">
    <location>
        <begin position="9"/>
        <end position="122"/>
    </location>
</feature>
<accession>A0ABS8NU41</accession>
<evidence type="ECO:0000259" key="1">
    <source>
        <dbReference type="SMART" id="SM01321"/>
    </source>
</evidence>
<reference evidence="2" key="1">
    <citation type="submission" date="2021-02" db="EMBL/GenBank/DDBJ databases">
        <title>Copper resistance gene diversity in local Xanthomonas species at agrochemical polluted sites in Trinidad, Trinidad and Tobago.</title>
        <authorList>
            <person name="Ramnarine S.D.B.J."/>
            <person name="Ramsubhag A."/>
            <person name="Jayaraman J."/>
        </authorList>
    </citation>
    <scope>NUCLEOTIDE SEQUENCE</scope>
    <source>
        <strain evidence="2">CaNP6A</strain>
    </source>
</reference>
<dbReference type="PANTHER" id="PTHR34322:SF2">
    <property type="entry name" value="TRANSPOSASE IS200-LIKE DOMAIN-CONTAINING PROTEIN"/>
    <property type="match status" value="1"/>
</dbReference>
<dbReference type="EMBL" id="JAFFQI010000189">
    <property type="protein sequence ID" value="MCD0266594.1"/>
    <property type="molecule type" value="Genomic_DNA"/>
</dbReference>
<name>A0ABS8NU41_9XANT</name>
<comment type="caution">
    <text evidence="2">The sequence shown here is derived from an EMBL/GenBank/DDBJ whole genome shotgun (WGS) entry which is preliminary data.</text>
</comment>
<dbReference type="InterPro" id="IPR036515">
    <property type="entry name" value="Transposase_17_sf"/>
</dbReference>
<sequence length="157" mass="17855">MPRQPRLELPGVPMHVVQRGVNRCAIFLDDEDRHHYCLLLRMACERFAVRVHAFVLMDNHVHLLVSADKAGAVSSAMRLSGQSYVQAFNVRHRRSGTLWQGRLHAGLAQEDEQSIRRYLMQERALGDPRFQAMVERALGRPTKCYPRGRPAGVTQVG</sequence>
<gene>
    <name evidence="2" type="ORF">JWH11_09105</name>
</gene>
<evidence type="ECO:0000313" key="3">
    <source>
        <dbReference type="Proteomes" id="UP001430396"/>
    </source>
</evidence>
<dbReference type="RefSeq" id="WP_230434776.1">
    <property type="nucleotide sequence ID" value="NZ_JAFFQH010000172.1"/>
</dbReference>